<dbReference type="CDD" id="cd00074">
    <property type="entry name" value="HFD_H2A"/>
    <property type="match status" value="1"/>
</dbReference>
<comment type="subcellular location">
    <subcellularLocation>
        <location evidence="2">Chromosome</location>
    </subcellularLocation>
    <subcellularLocation>
        <location evidence="1 9">Nucleus</location>
    </subcellularLocation>
</comment>
<dbReference type="GO" id="GO:0003677">
    <property type="term" value="F:DNA binding"/>
    <property type="evidence" value="ECO:0007669"/>
    <property type="project" value="UniProtKB-KW"/>
</dbReference>
<dbReference type="STRING" id="10029.G3HZ14"/>
<dbReference type="InterPro" id="IPR007125">
    <property type="entry name" value="H2A/H2B/H3"/>
</dbReference>
<protein>
    <recommendedName>
        <fullName evidence="9">Histone H2A</fullName>
    </recommendedName>
</protein>
<evidence type="ECO:0000256" key="6">
    <source>
        <dbReference type="ARBA" id="ARBA00023125"/>
    </source>
</evidence>
<dbReference type="GO" id="GO:0005634">
    <property type="term" value="C:nucleus"/>
    <property type="evidence" value="ECO:0007669"/>
    <property type="project" value="UniProtKB-SubCell"/>
</dbReference>
<feature type="domain" description="Core Histone H2A/H2B/H3" evidence="10">
    <location>
        <begin position="7"/>
        <end position="88"/>
    </location>
</feature>
<dbReference type="EMBL" id="JH000955">
    <property type="protein sequence ID" value="EGW07240.1"/>
    <property type="molecule type" value="Genomic_DNA"/>
</dbReference>
<sequence length="123" mass="13168">AGKDSGKAKTKAVSCWQRARLQFPVGHVHRHLKCRTTSQGSVGATAAVSSAAILEYLTAEVLELAGKAPKDLKVKRIAPRHLQLAIRGDEELDSLIQATIAGGAVIPHIHKYLTGKKGQQKTL</sequence>
<proteinExistence type="inferred from homology"/>
<dbReference type="SMART" id="SM00414">
    <property type="entry name" value="H2A"/>
    <property type="match status" value="1"/>
</dbReference>
<gene>
    <name evidence="12" type="ORF">I79_016309</name>
</gene>
<evidence type="ECO:0000256" key="9">
    <source>
        <dbReference type="RuleBase" id="RU003767"/>
    </source>
</evidence>
<dbReference type="Pfam" id="PF00125">
    <property type="entry name" value="Histone"/>
    <property type="match status" value="1"/>
</dbReference>
<dbReference type="InParanoid" id="G3HZ14"/>
<comment type="subunit">
    <text evidence="9">The nucleosome is a histone octamer containing two molecules each of H2A, H2B, H3 and H4 assembled in one H3-H4 heterotetramer and two H2A-H2B heterodimers. The octamer wraps approximately 147 bp of DNA.</text>
</comment>
<dbReference type="Gene3D" id="1.10.20.10">
    <property type="entry name" value="Histone, subunit A"/>
    <property type="match status" value="1"/>
</dbReference>
<dbReference type="Pfam" id="PF16211">
    <property type="entry name" value="Histone_H2A_C"/>
    <property type="match status" value="1"/>
</dbReference>
<feature type="non-terminal residue" evidence="12">
    <location>
        <position position="1"/>
    </location>
</feature>
<dbReference type="FunFam" id="1.10.20.10:FF:000005">
    <property type="entry name" value="Histone H2A"/>
    <property type="match status" value="1"/>
</dbReference>
<dbReference type="PRINTS" id="PR00620">
    <property type="entry name" value="HISTONEH2A"/>
</dbReference>
<evidence type="ECO:0000256" key="7">
    <source>
        <dbReference type="ARBA" id="ARBA00023242"/>
    </source>
</evidence>
<dbReference type="GO" id="GO:0000786">
    <property type="term" value="C:nucleosome"/>
    <property type="evidence" value="ECO:0007669"/>
    <property type="project" value="UniProtKB-KW"/>
</dbReference>
<keyword evidence="7 9" id="KW-0539">Nucleus</keyword>
<dbReference type="eggNOG" id="KOG1028">
    <property type="taxonomic scope" value="Eukaryota"/>
</dbReference>
<dbReference type="AlphaFoldDB" id="G3HZ14"/>
<feature type="domain" description="Histone H2A C-terminal" evidence="11">
    <location>
        <begin position="90"/>
        <end position="121"/>
    </location>
</feature>
<comment type="similarity">
    <text evidence="3 9">Belongs to the histone H2A family.</text>
</comment>
<dbReference type="InterPro" id="IPR032454">
    <property type="entry name" value="Histone_H2A_C"/>
</dbReference>
<dbReference type="InterPro" id="IPR002119">
    <property type="entry name" value="Histone_H2A"/>
</dbReference>
<keyword evidence="6 9" id="KW-0238">DNA-binding</keyword>
<keyword evidence="5" id="KW-0832">Ubl conjugation</keyword>
<evidence type="ECO:0000256" key="8">
    <source>
        <dbReference type="ARBA" id="ARBA00023269"/>
    </source>
</evidence>
<dbReference type="InterPro" id="IPR009072">
    <property type="entry name" value="Histone-fold"/>
</dbReference>
<evidence type="ECO:0000259" key="10">
    <source>
        <dbReference type="Pfam" id="PF00125"/>
    </source>
</evidence>
<evidence type="ECO:0000256" key="4">
    <source>
        <dbReference type="ARBA" id="ARBA00022454"/>
    </source>
</evidence>
<evidence type="ECO:0000259" key="11">
    <source>
        <dbReference type="Pfam" id="PF16211"/>
    </source>
</evidence>
<evidence type="ECO:0000256" key="3">
    <source>
        <dbReference type="ARBA" id="ARBA00010691"/>
    </source>
</evidence>
<name>G3HZ14_CRIGR</name>
<reference evidence="13" key="1">
    <citation type="journal article" date="2011" name="Nat. Biotechnol.">
        <title>The genomic sequence of the Chinese hamster ovary (CHO)-K1 cell line.</title>
        <authorList>
            <person name="Xu X."/>
            <person name="Nagarajan H."/>
            <person name="Lewis N.E."/>
            <person name="Pan S."/>
            <person name="Cai Z."/>
            <person name="Liu X."/>
            <person name="Chen W."/>
            <person name="Xie M."/>
            <person name="Wang W."/>
            <person name="Hammond S."/>
            <person name="Andersen M.R."/>
            <person name="Neff N."/>
            <person name="Passarelli B."/>
            <person name="Koh W."/>
            <person name="Fan H.C."/>
            <person name="Wang J."/>
            <person name="Gui Y."/>
            <person name="Lee K.H."/>
            <person name="Betenbaugh M.J."/>
            <person name="Quake S.R."/>
            <person name="Famili I."/>
            <person name="Palsson B.O."/>
            <person name="Wang J."/>
        </authorList>
    </citation>
    <scope>NUCLEOTIDE SEQUENCE [LARGE SCALE GENOMIC DNA]</scope>
    <source>
        <strain evidence="13">CHO K1 cell line</strain>
    </source>
</reference>
<dbReference type="eggNOG" id="KOG1757">
    <property type="taxonomic scope" value="Eukaryota"/>
</dbReference>
<dbReference type="PaxDb" id="10029-XP_007618333.1"/>
<keyword evidence="8 9" id="KW-0544">Nucleosome core</keyword>
<dbReference type="GO" id="GO:0030527">
    <property type="term" value="F:structural constituent of chromatin"/>
    <property type="evidence" value="ECO:0007669"/>
    <property type="project" value="InterPro"/>
</dbReference>
<evidence type="ECO:0000313" key="12">
    <source>
        <dbReference type="EMBL" id="EGW07240.1"/>
    </source>
</evidence>
<evidence type="ECO:0000256" key="2">
    <source>
        <dbReference type="ARBA" id="ARBA00004286"/>
    </source>
</evidence>
<accession>G3HZ14</accession>
<organism evidence="12 13">
    <name type="scientific">Cricetulus griseus</name>
    <name type="common">Chinese hamster</name>
    <name type="synonym">Cricetulus barabensis griseus</name>
    <dbReference type="NCBI Taxonomy" id="10029"/>
    <lineage>
        <taxon>Eukaryota</taxon>
        <taxon>Metazoa</taxon>
        <taxon>Chordata</taxon>
        <taxon>Craniata</taxon>
        <taxon>Vertebrata</taxon>
        <taxon>Euteleostomi</taxon>
        <taxon>Mammalia</taxon>
        <taxon>Eutheria</taxon>
        <taxon>Euarchontoglires</taxon>
        <taxon>Glires</taxon>
        <taxon>Rodentia</taxon>
        <taxon>Myomorpha</taxon>
        <taxon>Muroidea</taxon>
        <taxon>Cricetidae</taxon>
        <taxon>Cricetinae</taxon>
        <taxon>Cricetulus</taxon>
    </lineage>
</organism>
<keyword evidence="4 9" id="KW-0158">Chromosome</keyword>
<dbReference type="GO" id="GO:0046982">
    <property type="term" value="F:protein heterodimerization activity"/>
    <property type="evidence" value="ECO:0007669"/>
    <property type="project" value="InterPro"/>
</dbReference>
<dbReference type="SUPFAM" id="SSF47113">
    <property type="entry name" value="Histone-fold"/>
    <property type="match status" value="1"/>
</dbReference>
<evidence type="ECO:0000256" key="5">
    <source>
        <dbReference type="ARBA" id="ARBA00022843"/>
    </source>
</evidence>
<evidence type="ECO:0000313" key="13">
    <source>
        <dbReference type="Proteomes" id="UP000001075"/>
    </source>
</evidence>
<dbReference type="PANTHER" id="PTHR23430">
    <property type="entry name" value="HISTONE H2A"/>
    <property type="match status" value="1"/>
</dbReference>
<dbReference type="Proteomes" id="UP000001075">
    <property type="component" value="Unassembled WGS sequence"/>
</dbReference>
<evidence type="ECO:0000256" key="1">
    <source>
        <dbReference type="ARBA" id="ARBA00004123"/>
    </source>
</evidence>